<dbReference type="AlphaFoldDB" id="A0AAV5QZN2"/>
<evidence type="ECO:0000259" key="2">
    <source>
        <dbReference type="Pfam" id="PF04426"/>
    </source>
</evidence>
<proteinExistence type="predicted"/>
<organism evidence="3 4">
    <name type="scientific">Pichia kluyveri</name>
    <name type="common">Yeast</name>
    <dbReference type="NCBI Taxonomy" id="36015"/>
    <lineage>
        <taxon>Eukaryota</taxon>
        <taxon>Fungi</taxon>
        <taxon>Dikarya</taxon>
        <taxon>Ascomycota</taxon>
        <taxon>Saccharomycotina</taxon>
        <taxon>Pichiomycetes</taxon>
        <taxon>Pichiales</taxon>
        <taxon>Pichiaceae</taxon>
        <taxon>Pichia</taxon>
    </lineage>
</organism>
<dbReference type="InterPro" id="IPR022794">
    <property type="entry name" value="Bul1_C"/>
</dbReference>
<feature type="domain" description="Bul1 N-terminal" evidence="1">
    <location>
        <begin position="98"/>
        <end position="397"/>
    </location>
</feature>
<reference evidence="3 4" key="1">
    <citation type="journal article" date="2023" name="Elife">
        <title>Identification of key yeast species and microbe-microbe interactions impacting larval growth of Drosophila in the wild.</title>
        <authorList>
            <person name="Mure A."/>
            <person name="Sugiura Y."/>
            <person name="Maeda R."/>
            <person name="Honda K."/>
            <person name="Sakurai N."/>
            <person name="Takahashi Y."/>
            <person name="Watada M."/>
            <person name="Katoh T."/>
            <person name="Gotoh A."/>
            <person name="Gotoh Y."/>
            <person name="Taniguchi I."/>
            <person name="Nakamura K."/>
            <person name="Hayashi T."/>
            <person name="Katayama T."/>
            <person name="Uemura T."/>
            <person name="Hattori Y."/>
        </authorList>
    </citation>
    <scope>NUCLEOTIDE SEQUENCE [LARGE SCALE GENOMIC DNA]</scope>
    <source>
        <strain evidence="3 4">PK-24</strain>
    </source>
</reference>
<dbReference type="PANTHER" id="PTHR31904">
    <property type="entry name" value="BYPASS OF STOP CODON PROTEIN 5-RELATED"/>
    <property type="match status" value="1"/>
</dbReference>
<evidence type="ECO:0000259" key="1">
    <source>
        <dbReference type="Pfam" id="PF04425"/>
    </source>
</evidence>
<dbReference type="Pfam" id="PF04425">
    <property type="entry name" value="Bul1_N"/>
    <property type="match status" value="1"/>
</dbReference>
<dbReference type="PANTHER" id="PTHR31904:SF1">
    <property type="entry name" value="BYPASS OF STOP CODON PROTEIN 5-RELATED"/>
    <property type="match status" value="1"/>
</dbReference>
<accession>A0AAV5QZN2</accession>
<dbReference type="InterPro" id="IPR007519">
    <property type="entry name" value="Bul1_N"/>
</dbReference>
<dbReference type="Proteomes" id="UP001378960">
    <property type="component" value="Unassembled WGS sequence"/>
</dbReference>
<feature type="domain" description="Bul1 C-terminal" evidence="2">
    <location>
        <begin position="612"/>
        <end position="686"/>
    </location>
</feature>
<keyword evidence="4" id="KW-1185">Reference proteome</keyword>
<evidence type="ECO:0000313" key="4">
    <source>
        <dbReference type="Proteomes" id="UP001378960"/>
    </source>
</evidence>
<dbReference type="Pfam" id="PF04426">
    <property type="entry name" value="Bul1_C"/>
    <property type="match status" value="1"/>
</dbReference>
<protein>
    <submittedName>
        <fullName evidence="3">Bsc5 protein</fullName>
    </submittedName>
</protein>
<dbReference type="EMBL" id="BTGB01000001">
    <property type="protein sequence ID" value="GMM44466.1"/>
    <property type="molecule type" value="Genomic_DNA"/>
</dbReference>
<dbReference type="InterPro" id="IPR039634">
    <property type="entry name" value="Bul1-like"/>
</dbReference>
<sequence length="687" mass="78578">MNSNINTNSSVNVADTNDNEQLIYIDDSGSRSIKDISLSEKKLDEKDYLTDILPSFQMHNHMFNRTLIDPYSVGQGPPEYEESSSESIGLSTIPTQADSFDYTLNDPSSLLLNNLDKIQKINLPFSVTIKLTEEMPLLGKPFEQRSPLKQYLPGDMVYGFVIFENNSKTQIPFEMLLVSMECEIGVKQSNKNLTYKKKIMTTYDLEASFNFLGADGDNDTCHLYDSLDKTYVGFEKRTLDPGVPIKKFFKFKIPNYVLDDCCEHQLTEHLKTPPSFGFNPSSFSNTAASIEINKSVGYGRLDTPGSPIHVKDYSFGGEYVSYYINVQIIGTRLEAYKPFYKKNTTHQYDYIFIKNREFYIRVGKSPPDPEDYVFTNGTTNNQIERYEKQAIEAIEVLSERNMLNQIGVSDIRKQDEIIFSSNGKSKSISGSSDQIPTYSNEKLKCADYSSENTIVFKKDLFSKIDGAMNMHISMDRSTKIQSFLPKLLNKSLKNSIYSLGNNQIFSLNVNLEFLPKTKSSKLPTSVTIKPDLIGVDFTSIHKLPFNIDKSFLLNSPKTIKTKFEKFILYYNKICDMMKTYDSRVPKTLFETLKGLASTKYIEFVIYNTFTSTTIDLTDKWVYCEKTNSYRYTDEIPFKFNTDFISANPFALVPSFQTCMLARLYKIKFSVTTKKSHSESFEFPVEVI</sequence>
<evidence type="ECO:0000313" key="3">
    <source>
        <dbReference type="EMBL" id="GMM44466.1"/>
    </source>
</evidence>
<name>A0AAV5QZN2_PICKL</name>
<comment type="caution">
    <text evidence="3">The sequence shown here is derived from an EMBL/GenBank/DDBJ whole genome shotgun (WGS) entry which is preliminary data.</text>
</comment>
<gene>
    <name evidence="3" type="ORF">DAPK24_010410</name>
</gene>